<feature type="transmembrane region" description="Helical" evidence="3">
    <location>
        <begin position="12"/>
        <end position="37"/>
    </location>
</feature>
<keyword evidence="3" id="KW-0472">Membrane</keyword>
<evidence type="ECO:0000256" key="3">
    <source>
        <dbReference type="SAM" id="Phobius"/>
    </source>
</evidence>
<feature type="domain" description="Aspartate dehydrogenase" evidence="4">
    <location>
        <begin position="183"/>
        <end position="273"/>
    </location>
</feature>
<dbReference type="Pfam" id="PF01958">
    <property type="entry name" value="Asp_DH_C"/>
    <property type="match status" value="1"/>
</dbReference>
<evidence type="ECO:0000313" key="7">
    <source>
        <dbReference type="Proteomes" id="UP001186944"/>
    </source>
</evidence>
<proteinExistence type="inferred from homology"/>
<evidence type="ECO:0000256" key="2">
    <source>
        <dbReference type="ARBA" id="ARBA00020169"/>
    </source>
</evidence>
<dbReference type="PANTHER" id="PTHR31873:SF6">
    <property type="entry name" value="ASPARTATE DEHYDROGENASE DOMAIN-CONTAINING PROTEIN"/>
    <property type="match status" value="1"/>
</dbReference>
<dbReference type="Proteomes" id="UP001186944">
    <property type="component" value="Unassembled WGS sequence"/>
</dbReference>
<accession>A0AA89BR84</accession>
<dbReference type="PANTHER" id="PTHR31873">
    <property type="entry name" value="L-ASPARTATE DEHYDROGENASE-RELATED"/>
    <property type="match status" value="1"/>
</dbReference>
<dbReference type="SUPFAM" id="SSF55347">
    <property type="entry name" value="Glyceraldehyde-3-phosphate dehydrogenase-like, C-terminal domain"/>
    <property type="match status" value="1"/>
</dbReference>
<dbReference type="InterPro" id="IPR036291">
    <property type="entry name" value="NAD(P)-bd_dom_sf"/>
</dbReference>
<evidence type="ECO:0000313" key="6">
    <source>
        <dbReference type="EMBL" id="KAK3084549.1"/>
    </source>
</evidence>
<comment type="caution">
    <text evidence="6">The sequence shown here is derived from an EMBL/GenBank/DDBJ whole genome shotgun (WGS) entry which is preliminary data.</text>
</comment>
<keyword evidence="7" id="KW-1185">Reference proteome</keyword>
<dbReference type="InterPro" id="IPR005106">
    <property type="entry name" value="Asp/hSer_DH_NAD-bd"/>
</dbReference>
<sequence length="306" mass="34091">MYRVLEHRNVSITCFILFHIKSNILIFIFDFIGSYLVEKINTHPDLELAFVWNRTTSSLDQFPNKDLIITDLSEIKDREVDLIVEVAHPDVTRRWGPEFLKHADYMIGSPTALSDQSLEDSLRAAATTHGLYIPTGAFWGGEDIKKMADRGTLQGLKVTMTKHPTSFKLGGHLKTKLEEVKDDSVVLYDGPVRELCPLAPNNVNTMAAAALAAHNLGFDKVQGSIEADPRLTDWHIVEVDVWGPGDIQEDRAFHVKTVRKNPAAVGAVTGSATYASFLSSMLDIYVKVSLPEREQDTGQSNLEEKV</sequence>
<dbReference type="Gene3D" id="3.30.360.10">
    <property type="entry name" value="Dihydrodipicolinate Reductase, domain 2"/>
    <property type="match status" value="1"/>
</dbReference>
<name>A0AA89BR84_PINIB</name>
<dbReference type="EMBL" id="VSWD01000013">
    <property type="protein sequence ID" value="KAK3084549.1"/>
    <property type="molecule type" value="Genomic_DNA"/>
</dbReference>
<organism evidence="6 7">
    <name type="scientific">Pinctada imbricata</name>
    <name type="common">Atlantic pearl-oyster</name>
    <name type="synonym">Pinctada martensii</name>
    <dbReference type="NCBI Taxonomy" id="66713"/>
    <lineage>
        <taxon>Eukaryota</taxon>
        <taxon>Metazoa</taxon>
        <taxon>Spiralia</taxon>
        <taxon>Lophotrochozoa</taxon>
        <taxon>Mollusca</taxon>
        <taxon>Bivalvia</taxon>
        <taxon>Autobranchia</taxon>
        <taxon>Pteriomorphia</taxon>
        <taxon>Pterioida</taxon>
        <taxon>Pterioidea</taxon>
        <taxon>Pteriidae</taxon>
        <taxon>Pinctada</taxon>
    </lineage>
</organism>
<feature type="domain" description="Aspartate/homoserine dehydrogenase NAD-binding" evidence="5">
    <location>
        <begin position="32"/>
        <end position="132"/>
    </location>
</feature>
<evidence type="ECO:0000259" key="5">
    <source>
        <dbReference type="Pfam" id="PF03447"/>
    </source>
</evidence>
<keyword evidence="3" id="KW-0812">Transmembrane</keyword>
<keyword evidence="3" id="KW-1133">Transmembrane helix</keyword>
<dbReference type="SUPFAM" id="SSF51735">
    <property type="entry name" value="NAD(P)-binding Rossmann-fold domains"/>
    <property type="match status" value="1"/>
</dbReference>
<dbReference type="InterPro" id="IPR002811">
    <property type="entry name" value="Asp_DH"/>
</dbReference>
<dbReference type="GO" id="GO:0050661">
    <property type="term" value="F:NADP binding"/>
    <property type="evidence" value="ECO:0007669"/>
    <property type="project" value="InterPro"/>
</dbReference>
<dbReference type="Pfam" id="PF03447">
    <property type="entry name" value="NAD_binding_3"/>
    <property type="match status" value="1"/>
</dbReference>
<protein>
    <recommendedName>
        <fullName evidence="2">Aspartate dehydrogenase domain-containing protein</fullName>
    </recommendedName>
</protein>
<comment type="similarity">
    <text evidence="1">Belongs to the L-aspartate dehydrogenase family.</text>
</comment>
<evidence type="ECO:0000259" key="4">
    <source>
        <dbReference type="Pfam" id="PF01958"/>
    </source>
</evidence>
<evidence type="ECO:0000256" key="1">
    <source>
        <dbReference type="ARBA" id="ARBA00008331"/>
    </source>
</evidence>
<reference evidence="6" key="1">
    <citation type="submission" date="2019-08" db="EMBL/GenBank/DDBJ databases">
        <title>The improved chromosome-level genome for the pearl oyster Pinctada fucata martensii using PacBio sequencing and Hi-C.</title>
        <authorList>
            <person name="Zheng Z."/>
        </authorList>
    </citation>
    <scope>NUCLEOTIDE SEQUENCE</scope>
    <source>
        <strain evidence="6">ZZ-2019</strain>
        <tissue evidence="6">Adductor muscle</tissue>
    </source>
</reference>
<dbReference type="Gene3D" id="3.40.50.720">
    <property type="entry name" value="NAD(P)-binding Rossmann-like Domain"/>
    <property type="match status" value="1"/>
</dbReference>
<gene>
    <name evidence="6" type="ORF">FSP39_015202</name>
</gene>
<dbReference type="AlphaFoldDB" id="A0AA89BR84"/>
<dbReference type="GO" id="GO:0033735">
    <property type="term" value="F:aspartate dehydrogenase [NAD(P)+] activity"/>
    <property type="evidence" value="ECO:0007669"/>
    <property type="project" value="InterPro"/>
</dbReference>
<dbReference type="GO" id="GO:0009435">
    <property type="term" value="P:NAD+ biosynthetic process"/>
    <property type="evidence" value="ECO:0007669"/>
    <property type="project" value="InterPro"/>
</dbReference>